<dbReference type="Pfam" id="PF22705">
    <property type="entry name" value="C2-set_3"/>
    <property type="match status" value="1"/>
</dbReference>
<organism evidence="11 12">
    <name type="scientific">Stegastes partitus</name>
    <name type="common">bicolor damselfish</name>
    <dbReference type="NCBI Taxonomy" id="144197"/>
    <lineage>
        <taxon>Eukaryota</taxon>
        <taxon>Metazoa</taxon>
        <taxon>Chordata</taxon>
        <taxon>Craniata</taxon>
        <taxon>Vertebrata</taxon>
        <taxon>Euteleostomi</taxon>
        <taxon>Actinopterygii</taxon>
        <taxon>Neopterygii</taxon>
        <taxon>Teleostei</taxon>
        <taxon>Neoteleostei</taxon>
        <taxon>Acanthomorphata</taxon>
        <taxon>Ovalentaria</taxon>
        <taxon>Pomacentridae</taxon>
        <taxon>Stegastes</taxon>
    </lineage>
</organism>
<dbReference type="Pfam" id="PF07686">
    <property type="entry name" value="V-set"/>
    <property type="match status" value="1"/>
</dbReference>
<name>A0A9Y4NTR1_9TELE</name>
<dbReference type="SUPFAM" id="SSF48726">
    <property type="entry name" value="Immunoglobulin"/>
    <property type="match status" value="3"/>
</dbReference>
<keyword evidence="5" id="KW-0325">Glycoprotein</keyword>
<dbReference type="Proteomes" id="UP000694891">
    <property type="component" value="Unplaced"/>
</dbReference>
<dbReference type="GO" id="GO:0050852">
    <property type="term" value="P:T cell receptor signaling pathway"/>
    <property type="evidence" value="ECO:0007669"/>
    <property type="project" value="TreeGrafter"/>
</dbReference>
<comment type="subcellular location">
    <subcellularLocation>
        <location evidence="1">Membrane</location>
    </subcellularLocation>
</comment>
<keyword evidence="6" id="KW-0393">Immunoglobulin domain</keyword>
<evidence type="ECO:0000259" key="10">
    <source>
        <dbReference type="PROSITE" id="PS50835"/>
    </source>
</evidence>
<evidence type="ECO:0000313" key="12">
    <source>
        <dbReference type="RefSeq" id="XP_008303391.1"/>
    </source>
</evidence>
<dbReference type="RefSeq" id="XP_008303391.1">
    <property type="nucleotide sequence ID" value="XM_008305169.1"/>
</dbReference>
<dbReference type="SMART" id="SM00409">
    <property type="entry name" value="IG"/>
    <property type="match status" value="3"/>
</dbReference>
<dbReference type="InterPro" id="IPR036179">
    <property type="entry name" value="Ig-like_dom_sf"/>
</dbReference>
<feature type="region of interest" description="Disordered" evidence="7">
    <location>
        <begin position="346"/>
        <end position="437"/>
    </location>
</feature>
<dbReference type="InterPro" id="IPR003598">
    <property type="entry name" value="Ig_sub2"/>
</dbReference>
<keyword evidence="2 9" id="KW-0732">Signal</keyword>
<evidence type="ECO:0000256" key="6">
    <source>
        <dbReference type="ARBA" id="ARBA00023319"/>
    </source>
</evidence>
<keyword evidence="11" id="KW-1185">Reference proteome</keyword>
<evidence type="ECO:0000256" key="9">
    <source>
        <dbReference type="SAM" id="SignalP"/>
    </source>
</evidence>
<dbReference type="AlphaFoldDB" id="A0A9Y4NTR1"/>
<evidence type="ECO:0000256" key="2">
    <source>
        <dbReference type="ARBA" id="ARBA00022729"/>
    </source>
</evidence>
<dbReference type="InterPro" id="IPR013783">
    <property type="entry name" value="Ig-like_fold"/>
</dbReference>
<feature type="domain" description="Ig-like" evidence="10">
    <location>
        <begin position="32"/>
        <end position="114"/>
    </location>
</feature>
<feature type="transmembrane region" description="Helical" evidence="8">
    <location>
        <begin position="741"/>
        <end position="765"/>
    </location>
</feature>
<dbReference type="PROSITE" id="PS50835">
    <property type="entry name" value="IG_LIKE"/>
    <property type="match status" value="2"/>
</dbReference>
<keyword evidence="8" id="KW-0812">Transmembrane</keyword>
<evidence type="ECO:0000256" key="5">
    <source>
        <dbReference type="ARBA" id="ARBA00023180"/>
    </source>
</evidence>
<dbReference type="InterPro" id="IPR053896">
    <property type="entry name" value="BTN3A2-like_Ig-C"/>
</dbReference>
<evidence type="ECO:0000256" key="7">
    <source>
        <dbReference type="SAM" id="MobiDB-lite"/>
    </source>
</evidence>
<evidence type="ECO:0000256" key="3">
    <source>
        <dbReference type="ARBA" id="ARBA00023136"/>
    </source>
</evidence>
<feature type="transmembrane region" description="Helical" evidence="8">
    <location>
        <begin position="236"/>
        <end position="258"/>
    </location>
</feature>
<dbReference type="GO" id="GO:1903037">
    <property type="term" value="P:regulation of leukocyte cell-cell adhesion"/>
    <property type="evidence" value="ECO:0007669"/>
    <property type="project" value="UniProtKB-ARBA"/>
</dbReference>
<gene>
    <name evidence="12" type="primary">LOC103374988</name>
</gene>
<dbReference type="GO" id="GO:0050863">
    <property type="term" value="P:regulation of T cell activation"/>
    <property type="evidence" value="ECO:0007669"/>
    <property type="project" value="UniProtKB-ARBA"/>
</dbReference>
<keyword evidence="8" id="KW-1133">Transmembrane helix</keyword>
<dbReference type="GO" id="GO:0005102">
    <property type="term" value="F:signaling receptor binding"/>
    <property type="evidence" value="ECO:0007669"/>
    <property type="project" value="TreeGrafter"/>
</dbReference>
<dbReference type="InterPro" id="IPR007110">
    <property type="entry name" value="Ig-like_dom"/>
</dbReference>
<protein>
    <submittedName>
        <fullName evidence="12">Uncharacterized protein LOC103374988</fullName>
    </submittedName>
</protein>
<dbReference type="PANTHER" id="PTHR24100:SF151">
    <property type="entry name" value="ICOS LIGAND"/>
    <property type="match status" value="1"/>
</dbReference>
<keyword evidence="4" id="KW-1015">Disulfide bond</keyword>
<dbReference type="PANTHER" id="PTHR24100">
    <property type="entry name" value="BUTYROPHILIN"/>
    <property type="match status" value="1"/>
</dbReference>
<dbReference type="GO" id="GO:0001817">
    <property type="term" value="P:regulation of cytokine production"/>
    <property type="evidence" value="ECO:0007669"/>
    <property type="project" value="TreeGrafter"/>
</dbReference>
<feature type="compositionally biased region" description="Low complexity" evidence="7">
    <location>
        <begin position="402"/>
        <end position="412"/>
    </location>
</feature>
<dbReference type="InterPro" id="IPR013106">
    <property type="entry name" value="Ig_V-set"/>
</dbReference>
<evidence type="ECO:0000256" key="8">
    <source>
        <dbReference type="SAM" id="Phobius"/>
    </source>
</evidence>
<dbReference type="SMART" id="SM00408">
    <property type="entry name" value="IGc2"/>
    <property type="match status" value="2"/>
</dbReference>
<dbReference type="InterPro" id="IPR050504">
    <property type="entry name" value="IgSF_BTN/MOG"/>
</dbReference>
<dbReference type="Gene3D" id="2.60.40.10">
    <property type="entry name" value="Immunoglobulins"/>
    <property type="match status" value="4"/>
</dbReference>
<evidence type="ECO:0000256" key="4">
    <source>
        <dbReference type="ARBA" id="ARBA00023157"/>
    </source>
</evidence>
<feature type="compositionally biased region" description="Low complexity" evidence="7">
    <location>
        <begin position="349"/>
        <end position="360"/>
    </location>
</feature>
<dbReference type="InterPro" id="IPR003599">
    <property type="entry name" value="Ig_sub"/>
</dbReference>
<dbReference type="GeneID" id="103374988"/>
<accession>A0A9Y4NTR1</accession>
<proteinExistence type="predicted"/>
<dbReference type="GO" id="GO:0009897">
    <property type="term" value="C:external side of plasma membrane"/>
    <property type="evidence" value="ECO:0007669"/>
    <property type="project" value="TreeGrafter"/>
</dbReference>
<feature type="chain" id="PRO_5041273786" evidence="9">
    <location>
        <begin position="23"/>
        <end position="790"/>
    </location>
</feature>
<feature type="signal peptide" evidence="9">
    <location>
        <begin position="1"/>
        <end position="22"/>
    </location>
</feature>
<feature type="domain" description="Ig-like" evidence="10">
    <location>
        <begin position="641"/>
        <end position="724"/>
    </location>
</feature>
<sequence length="790" mass="87362">MYCRRFLLVSLLSNIGDFVVHGQPEAVLAFAGGDAVLPCSFKVAAGGDFPTVEWSKEGLKPNVIFLYRDGCETHEMKNPAFEYRTSLIAKELKNGNVSLRISDVRLSDAGKYQCMRLWKDAPWEVTAVELVVVSVSEPKLSVVSAESGGVTLQCEAGCWLPQPEIKFLDHEGKEIPAEEPKRERHESGCDTTRQRVTVQSATNRVTCRVHQPEFNHTKHIEILIPAKCSRSSSETIGIAFGGTILFLLVATVLAVLWWKRYGKPAKKKQQMKRQESDESTMSSVVEVHPLLVQRSRTDDPGAVQKLKGKVFDLESQLRMKNETIRRLQNILESRQRCGFCQLDPHNQLSETSSSPNTTSPQLGNFPKLMGPNASRPDSNPTPDHPSQRKHRIYSSPAVIPYSVSSTSSSAAAAEKKRKQVQRSGSLPFQEPGQNGIRLQRRHSSVLPVLHQPFNRRYSQLTNLPEGNESDFQEALQDHWEQSIPHRKTASTMMVVELASDCHLCLLLCPFHPFIPCFCGTVRHFCLLLCLLYHLFFAVSSQPSLASPLFPAACLRVIPDRSQFFRYDSISLSCDDQSNSTGWKVKRKTLDGGVRPCSSGWGVASSGSTCFIGNTYPSDSGLYWCESVRGEQSNSVNITITDRAVILESPALPVSEGAAVNLRCKTETNASQQEFDFYKDGRHIGSSSTGEMTIHRASKADEGLYMCSTAGGGESTGSWLAVDASLVPPPSPPPAASCSISVFRLICHLVVGTPYLLSTIILGLIYRDRRRAAQTVRKRRGSNDVVMEIAV</sequence>
<dbReference type="Pfam" id="PF13895">
    <property type="entry name" value="Ig_2"/>
    <property type="match status" value="1"/>
</dbReference>
<evidence type="ECO:0000313" key="11">
    <source>
        <dbReference type="Proteomes" id="UP000694891"/>
    </source>
</evidence>
<keyword evidence="3 8" id="KW-0472">Membrane</keyword>
<dbReference type="FunFam" id="2.60.40.10:FF:000142">
    <property type="entry name" value="V-set domain-containing T-cell activation inhibitor 1"/>
    <property type="match status" value="1"/>
</dbReference>
<reference evidence="12" key="1">
    <citation type="submission" date="2025-08" db="UniProtKB">
        <authorList>
            <consortium name="RefSeq"/>
        </authorList>
    </citation>
    <scope>IDENTIFICATION</scope>
</reference>
<evidence type="ECO:0000256" key="1">
    <source>
        <dbReference type="ARBA" id="ARBA00004370"/>
    </source>
</evidence>
<dbReference type="SMART" id="SM00406">
    <property type="entry name" value="IGv"/>
    <property type="match status" value="2"/>
</dbReference>